<reference evidence="6" key="1">
    <citation type="submission" date="2021-04" db="EMBL/GenBank/DDBJ databases">
        <title>Oceanospirillales bacteria with DddD are important DMSP degraders in coastal seawater.</title>
        <authorList>
            <person name="Liu J."/>
        </authorList>
    </citation>
    <scope>NUCLEOTIDE SEQUENCE</scope>
    <source>
        <strain evidence="6">GY6</strain>
    </source>
</reference>
<evidence type="ECO:0000256" key="3">
    <source>
        <dbReference type="ARBA" id="ARBA00023125"/>
    </source>
</evidence>
<dbReference type="InterPro" id="IPR000847">
    <property type="entry name" value="LysR_HTH_N"/>
</dbReference>
<feature type="domain" description="HTH lysR-type" evidence="5">
    <location>
        <begin position="2"/>
        <end position="58"/>
    </location>
</feature>
<dbReference type="EMBL" id="CP073344">
    <property type="protein sequence ID" value="UTW04686.1"/>
    <property type="molecule type" value="Genomic_DNA"/>
</dbReference>
<proteinExistence type="inferred from homology"/>
<evidence type="ECO:0000313" key="7">
    <source>
        <dbReference type="Proteomes" id="UP001059950"/>
    </source>
</evidence>
<dbReference type="NCBIfam" id="NF002964">
    <property type="entry name" value="PRK03635.1"/>
    <property type="match status" value="1"/>
</dbReference>
<dbReference type="Pfam" id="PF03466">
    <property type="entry name" value="LysR_substrate"/>
    <property type="match status" value="1"/>
</dbReference>
<organism evidence="6 7">
    <name type="scientific">Amphritea atlantica</name>
    <dbReference type="NCBI Taxonomy" id="355243"/>
    <lineage>
        <taxon>Bacteria</taxon>
        <taxon>Pseudomonadati</taxon>
        <taxon>Pseudomonadota</taxon>
        <taxon>Gammaproteobacteria</taxon>
        <taxon>Oceanospirillales</taxon>
        <taxon>Oceanospirillaceae</taxon>
        <taxon>Amphritea</taxon>
    </lineage>
</organism>
<accession>A0ABY5H0P0</accession>
<evidence type="ECO:0000256" key="2">
    <source>
        <dbReference type="ARBA" id="ARBA00023015"/>
    </source>
</evidence>
<dbReference type="InterPro" id="IPR017685">
    <property type="entry name" value="ArgP"/>
</dbReference>
<dbReference type="InterPro" id="IPR050176">
    <property type="entry name" value="LTTR"/>
</dbReference>
<name>A0ABY5H0P0_9GAMM</name>
<sequence length="298" mass="33473">MFDYRQLQALATVMEEQSFDRAAKRLFLTQSAISQRIRQLEESAGQLLLVRSQPLRLTSAGEQLQRHYHQVTLLQSELVKTLGNTRDEGFTKLTIGLNADTLATWFMDALQPVLEQSEVLLDLRVDDQDQTHLLLRQGDVQGCISATSKPLQGCNAVYLGISRYLALASPGFVQRYFANGVSADALANAPAVEYNEKDELQDNFISQFYPAVQTYPRHRVPSSEAFTELIQRGFAWGMAPDLQMKAQIESGAVIEIAAGQSIEVPLYWHSWNLATETGKNLTRQLISYCHQHLEQPGE</sequence>
<dbReference type="InterPro" id="IPR036390">
    <property type="entry name" value="WH_DNA-bd_sf"/>
</dbReference>
<dbReference type="Pfam" id="PF00126">
    <property type="entry name" value="HTH_1"/>
    <property type="match status" value="1"/>
</dbReference>
<dbReference type="Gene3D" id="3.40.190.290">
    <property type="match status" value="1"/>
</dbReference>
<dbReference type="Proteomes" id="UP001059950">
    <property type="component" value="Chromosome"/>
</dbReference>
<evidence type="ECO:0000256" key="1">
    <source>
        <dbReference type="ARBA" id="ARBA00009437"/>
    </source>
</evidence>
<dbReference type="Gene3D" id="1.10.10.10">
    <property type="entry name" value="Winged helix-like DNA-binding domain superfamily/Winged helix DNA-binding domain"/>
    <property type="match status" value="1"/>
</dbReference>
<dbReference type="PANTHER" id="PTHR30579:SF2">
    <property type="entry name" value="HTH-TYPE TRANSCRIPTIONAL REGULATOR ARGP"/>
    <property type="match status" value="1"/>
</dbReference>
<gene>
    <name evidence="6" type="ORF">KDX31_06705</name>
</gene>
<dbReference type="SUPFAM" id="SSF53850">
    <property type="entry name" value="Periplasmic binding protein-like II"/>
    <property type="match status" value="1"/>
</dbReference>
<protein>
    <submittedName>
        <fullName evidence="6">LysR family transcriptional regulator ArgP</fullName>
    </submittedName>
</protein>
<dbReference type="InterPro" id="IPR036388">
    <property type="entry name" value="WH-like_DNA-bd_sf"/>
</dbReference>
<dbReference type="SUPFAM" id="SSF46785">
    <property type="entry name" value="Winged helix' DNA-binding domain"/>
    <property type="match status" value="1"/>
</dbReference>
<dbReference type="PANTHER" id="PTHR30579">
    <property type="entry name" value="TRANSCRIPTIONAL REGULATOR"/>
    <property type="match status" value="1"/>
</dbReference>
<keyword evidence="4" id="KW-0804">Transcription</keyword>
<dbReference type="PROSITE" id="PS50931">
    <property type="entry name" value="HTH_LYSR"/>
    <property type="match status" value="1"/>
</dbReference>
<evidence type="ECO:0000313" key="6">
    <source>
        <dbReference type="EMBL" id="UTW04686.1"/>
    </source>
</evidence>
<keyword evidence="2" id="KW-0805">Transcription regulation</keyword>
<dbReference type="PRINTS" id="PR00039">
    <property type="entry name" value="HTHLYSR"/>
</dbReference>
<comment type="similarity">
    <text evidence="1">Belongs to the LysR transcriptional regulatory family.</text>
</comment>
<keyword evidence="7" id="KW-1185">Reference proteome</keyword>
<dbReference type="NCBIfam" id="TIGR03298">
    <property type="entry name" value="argP"/>
    <property type="match status" value="1"/>
</dbReference>
<dbReference type="NCBIfam" id="NF009888">
    <property type="entry name" value="PRK13348.1"/>
    <property type="match status" value="1"/>
</dbReference>
<keyword evidence="3" id="KW-0238">DNA-binding</keyword>
<dbReference type="InterPro" id="IPR005119">
    <property type="entry name" value="LysR_subst-bd"/>
</dbReference>
<evidence type="ECO:0000259" key="5">
    <source>
        <dbReference type="PROSITE" id="PS50931"/>
    </source>
</evidence>
<evidence type="ECO:0000256" key="4">
    <source>
        <dbReference type="ARBA" id="ARBA00023163"/>
    </source>
</evidence>